<dbReference type="AlphaFoldDB" id="A0A1I2GSS2"/>
<sequence>MKTIKAVRYSLLVALLTGCLSCGFTAVDKETSVTGTVLLNTGEPVQDYPLTIVAKKGTGFGVSNQVSRQDIYTDQNGAFSYQGLFKSGGLGGLGYELQWAFSYKIQGQYYSVDTVQAAIPEAMINFPPGYHYDGHLFPGKQHTIKIIVKKN</sequence>
<evidence type="ECO:0000256" key="1">
    <source>
        <dbReference type="SAM" id="SignalP"/>
    </source>
</evidence>
<dbReference type="Proteomes" id="UP000198598">
    <property type="component" value="Unassembled WGS sequence"/>
</dbReference>
<feature type="signal peptide" evidence="1">
    <location>
        <begin position="1"/>
        <end position="26"/>
    </location>
</feature>
<feature type="chain" id="PRO_5011469772" description="Carboxypeptidase regulatory-like domain-containing protein" evidence="1">
    <location>
        <begin position="27"/>
        <end position="151"/>
    </location>
</feature>
<reference evidence="2 3" key="1">
    <citation type="submission" date="2016-10" db="EMBL/GenBank/DDBJ databases">
        <authorList>
            <person name="de Groot N.N."/>
        </authorList>
    </citation>
    <scope>NUCLEOTIDE SEQUENCE [LARGE SCALE GENOMIC DNA]</scope>
    <source>
        <strain evidence="2 3">DSM 26130</strain>
    </source>
</reference>
<keyword evidence="3" id="KW-1185">Reference proteome</keyword>
<proteinExistence type="predicted"/>
<organism evidence="2 3">
    <name type="scientific">Spirosoma endophyticum</name>
    <dbReference type="NCBI Taxonomy" id="662367"/>
    <lineage>
        <taxon>Bacteria</taxon>
        <taxon>Pseudomonadati</taxon>
        <taxon>Bacteroidota</taxon>
        <taxon>Cytophagia</taxon>
        <taxon>Cytophagales</taxon>
        <taxon>Cytophagaceae</taxon>
        <taxon>Spirosoma</taxon>
    </lineage>
</organism>
<keyword evidence="1" id="KW-0732">Signal</keyword>
<dbReference type="PROSITE" id="PS51257">
    <property type="entry name" value="PROKAR_LIPOPROTEIN"/>
    <property type="match status" value="1"/>
</dbReference>
<accession>A0A1I2GSS2</accession>
<evidence type="ECO:0000313" key="3">
    <source>
        <dbReference type="Proteomes" id="UP000198598"/>
    </source>
</evidence>
<evidence type="ECO:0000313" key="2">
    <source>
        <dbReference type="EMBL" id="SFF20994.1"/>
    </source>
</evidence>
<evidence type="ECO:0008006" key="4">
    <source>
        <dbReference type="Google" id="ProtNLM"/>
    </source>
</evidence>
<dbReference type="STRING" id="662367.SAMN05216167_13532"/>
<dbReference type="EMBL" id="FOLQ01000035">
    <property type="protein sequence ID" value="SFF20994.1"/>
    <property type="molecule type" value="Genomic_DNA"/>
</dbReference>
<name>A0A1I2GSS2_9BACT</name>
<dbReference type="RefSeq" id="WP_093834569.1">
    <property type="nucleotide sequence ID" value="NZ_FOLQ01000035.1"/>
</dbReference>
<protein>
    <recommendedName>
        <fullName evidence="4">Carboxypeptidase regulatory-like domain-containing protein</fullName>
    </recommendedName>
</protein>
<gene>
    <name evidence="2" type="ORF">SAMN05216167_13532</name>
</gene>